<dbReference type="PRINTS" id="PR00412">
    <property type="entry name" value="EPOXHYDRLASE"/>
</dbReference>
<organism evidence="3 4">
    <name type="scientific">Zoogloea oleivorans</name>
    <dbReference type="NCBI Taxonomy" id="1552750"/>
    <lineage>
        <taxon>Bacteria</taxon>
        <taxon>Pseudomonadati</taxon>
        <taxon>Pseudomonadota</taxon>
        <taxon>Betaproteobacteria</taxon>
        <taxon>Rhodocyclales</taxon>
        <taxon>Zoogloeaceae</taxon>
        <taxon>Zoogloea</taxon>
    </lineage>
</organism>
<dbReference type="InterPro" id="IPR029058">
    <property type="entry name" value="AB_hydrolase_fold"/>
</dbReference>
<proteinExistence type="predicted"/>
<dbReference type="Gene3D" id="3.40.50.1820">
    <property type="entry name" value="alpha/beta hydrolase"/>
    <property type="match status" value="1"/>
</dbReference>
<dbReference type="InterPro" id="IPR000639">
    <property type="entry name" value="Epox_hydrolase-like"/>
</dbReference>
<gene>
    <name evidence="3" type="ORF">ETQ85_25570</name>
</gene>
<dbReference type="Pfam" id="PF00561">
    <property type="entry name" value="Abhydrolase_1"/>
    <property type="match status" value="1"/>
</dbReference>
<accession>A0A6C2C7K6</accession>
<dbReference type="AlphaFoldDB" id="A0A6C2C7K6"/>
<name>A0A6C2C7K6_9RHOO</name>
<keyword evidence="1 3" id="KW-0378">Hydrolase</keyword>
<dbReference type="RefSeq" id="WP_148581803.1">
    <property type="nucleotide sequence ID" value="NZ_SDKK01000066.1"/>
</dbReference>
<dbReference type="SUPFAM" id="SSF53474">
    <property type="entry name" value="alpha/beta-Hydrolases"/>
    <property type="match status" value="1"/>
</dbReference>
<dbReference type="Proteomes" id="UP000389128">
    <property type="component" value="Unassembled WGS sequence"/>
</dbReference>
<dbReference type="OrthoDB" id="9780765at2"/>
<reference evidence="3 4" key="1">
    <citation type="submission" date="2019-01" db="EMBL/GenBank/DDBJ databases">
        <title>Zoogloea oleivorans genome sequencing and assembly.</title>
        <authorList>
            <person name="Tancsics A."/>
            <person name="Farkas M."/>
            <person name="Kriszt B."/>
            <person name="Maroti G."/>
            <person name="Horvath B."/>
        </authorList>
    </citation>
    <scope>NUCLEOTIDE SEQUENCE [LARGE SCALE GENOMIC DNA]</scope>
    <source>
        <strain evidence="3 4">Buc</strain>
    </source>
</reference>
<evidence type="ECO:0000313" key="4">
    <source>
        <dbReference type="Proteomes" id="UP000389128"/>
    </source>
</evidence>
<dbReference type="PANTHER" id="PTHR43329">
    <property type="entry name" value="EPOXIDE HYDROLASE"/>
    <property type="match status" value="1"/>
</dbReference>
<feature type="domain" description="AB hydrolase-1" evidence="2">
    <location>
        <begin position="25"/>
        <end position="149"/>
    </location>
</feature>
<dbReference type="InterPro" id="IPR000073">
    <property type="entry name" value="AB_hydrolase_1"/>
</dbReference>
<dbReference type="GO" id="GO:0016787">
    <property type="term" value="F:hydrolase activity"/>
    <property type="evidence" value="ECO:0007669"/>
    <property type="project" value="UniProtKB-KW"/>
</dbReference>
<sequence>MKEGRINANGLDFTYLEEGSGPLALCVHGFPDSPYSFRHLMPELAKAGYRAVAPFIRGYAPTAIPENGDYSTKTRAADFNALHEALGGAGDAVLIAHDWGAVAAYGALAAEPNRWSSAAIMSVPPLAIFGNYVFQYEQIKRSFYFWFFQMDISEAIVAMDNFAFIDGLWADWSPGYDASEDLYQVKKCFSNPANLRAAMAYYRDLFNPSLFGMPDEMEKHAAVWGQPISQPALYLHGTNDGCVALDDAGLKDVVNYLGVGSKAEWVKDVGHFLVLQKPEEVNQRILQFLKTSKV</sequence>
<comment type="caution">
    <text evidence="3">The sequence shown here is derived from an EMBL/GenBank/DDBJ whole genome shotgun (WGS) entry which is preliminary data.</text>
</comment>
<keyword evidence="4" id="KW-1185">Reference proteome</keyword>
<evidence type="ECO:0000259" key="2">
    <source>
        <dbReference type="Pfam" id="PF00561"/>
    </source>
</evidence>
<evidence type="ECO:0000256" key="1">
    <source>
        <dbReference type="ARBA" id="ARBA00022801"/>
    </source>
</evidence>
<dbReference type="EMBL" id="SDKK01000066">
    <property type="protein sequence ID" value="TYC49968.1"/>
    <property type="molecule type" value="Genomic_DNA"/>
</dbReference>
<protein>
    <submittedName>
        <fullName evidence="3">Alpha/beta hydrolase</fullName>
    </submittedName>
</protein>
<evidence type="ECO:0000313" key="3">
    <source>
        <dbReference type="EMBL" id="TYC49968.1"/>
    </source>
</evidence>